<dbReference type="Proteomes" id="UP001372338">
    <property type="component" value="Unassembled WGS sequence"/>
</dbReference>
<sequence length="219" mass="24131">MPPSIISITCSGENGGALPLDLSVKSLYIERKRVRCYAIVPARCMSLNFAVRYADVINSVVLQAIGKAFDVATAIVFCGAALVFDIVATKLDLNNINDVKTKGKDYAEPQMESIKGQFIPLKIWLFFLTILKLLHPKQQYQPCLCCLLSLGLVYTFGKAFDVATAIVFCGAALVFDIVATKLDLNNINDVKTKGKDYAEPQMESIKGQFIPLKIWVSLK</sequence>
<name>A0AAN9HZL0_CROPI</name>
<dbReference type="AlphaFoldDB" id="A0AAN9HZL0"/>
<dbReference type="EMBL" id="JAYWIO010000005">
    <property type="protein sequence ID" value="KAK7261968.1"/>
    <property type="molecule type" value="Genomic_DNA"/>
</dbReference>
<accession>A0AAN9HZL0</accession>
<reference evidence="1 2" key="1">
    <citation type="submission" date="2024-01" db="EMBL/GenBank/DDBJ databases">
        <title>The genomes of 5 underutilized Papilionoideae crops provide insights into root nodulation and disease resistanc.</title>
        <authorList>
            <person name="Yuan L."/>
        </authorList>
    </citation>
    <scope>NUCLEOTIDE SEQUENCE [LARGE SCALE GENOMIC DNA]</scope>
    <source>
        <strain evidence="1">ZHUSHIDOU_FW_LH</strain>
        <tissue evidence="1">Leaf</tissue>
    </source>
</reference>
<protein>
    <submittedName>
        <fullName evidence="1">Uncharacterized protein</fullName>
    </submittedName>
</protein>
<dbReference type="PANTHER" id="PTHR36704:SF1">
    <property type="entry name" value="OS06G0239700 PROTEIN"/>
    <property type="match status" value="1"/>
</dbReference>
<evidence type="ECO:0000313" key="1">
    <source>
        <dbReference type="EMBL" id="KAK7261968.1"/>
    </source>
</evidence>
<dbReference type="PANTHER" id="PTHR36704">
    <property type="entry name" value="PROTEIN, PUTATIVE-RELATED"/>
    <property type="match status" value="1"/>
</dbReference>
<keyword evidence="2" id="KW-1185">Reference proteome</keyword>
<evidence type="ECO:0000313" key="2">
    <source>
        <dbReference type="Proteomes" id="UP001372338"/>
    </source>
</evidence>
<gene>
    <name evidence="1" type="ORF">RIF29_28295</name>
</gene>
<organism evidence="1 2">
    <name type="scientific">Crotalaria pallida</name>
    <name type="common">Smooth rattlebox</name>
    <name type="synonym">Crotalaria striata</name>
    <dbReference type="NCBI Taxonomy" id="3830"/>
    <lineage>
        <taxon>Eukaryota</taxon>
        <taxon>Viridiplantae</taxon>
        <taxon>Streptophyta</taxon>
        <taxon>Embryophyta</taxon>
        <taxon>Tracheophyta</taxon>
        <taxon>Spermatophyta</taxon>
        <taxon>Magnoliopsida</taxon>
        <taxon>eudicotyledons</taxon>
        <taxon>Gunneridae</taxon>
        <taxon>Pentapetalae</taxon>
        <taxon>rosids</taxon>
        <taxon>fabids</taxon>
        <taxon>Fabales</taxon>
        <taxon>Fabaceae</taxon>
        <taxon>Papilionoideae</taxon>
        <taxon>50 kb inversion clade</taxon>
        <taxon>genistoids sensu lato</taxon>
        <taxon>core genistoids</taxon>
        <taxon>Crotalarieae</taxon>
        <taxon>Crotalaria</taxon>
    </lineage>
</organism>
<proteinExistence type="predicted"/>
<comment type="caution">
    <text evidence="1">The sequence shown here is derived from an EMBL/GenBank/DDBJ whole genome shotgun (WGS) entry which is preliminary data.</text>
</comment>